<dbReference type="InterPro" id="IPR001807">
    <property type="entry name" value="ClC"/>
</dbReference>
<dbReference type="GeneID" id="25900559"/>
<dbReference type="EMBL" id="KQ241598">
    <property type="protein sequence ID" value="KNC87798.1"/>
    <property type="molecule type" value="Genomic_DNA"/>
</dbReference>
<dbReference type="Pfam" id="PF00654">
    <property type="entry name" value="Voltage_CLC"/>
    <property type="match status" value="1"/>
</dbReference>
<protein>
    <recommendedName>
        <fullName evidence="12">Chloride channel protein</fullName>
    </recommendedName>
</protein>
<keyword evidence="5 9" id="KW-1133">Transmembrane helix</keyword>
<evidence type="ECO:0000256" key="3">
    <source>
        <dbReference type="ARBA" id="ARBA00022692"/>
    </source>
</evidence>
<keyword evidence="2" id="KW-0813">Transport</keyword>
<dbReference type="eggNOG" id="KOG0476">
    <property type="taxonomic scope" value="Eukaryota"/>
</dbReference>
<feature type="transmembrane region" description="Helical" evidence="9">
    <location>
        <begin position="296"/>
        <end position="320"/>
    </location>
</feature>
<feature type="transmembrane region" description="Helical" evidence="9">
    <location>
        <begin position="539"/>
        <end position="563"/>
    </location>
</feature>
<keyword evidence="6" id="KW-0406">Ion transport</keyword>
<dbReference type="PRINTS" id="PR00762">
    <property type="entry name" value="CLCHANNEL"/>
</dbReference>
<dbReference type="RefSeq" id="XP_014161700.1">
    <property type="nucleotide sequence ID" value="XM_014306225.1"/>
</dbReference>
<evidence type="ECO:0000313" key="10">
    <source>
        <dbReference type="EMBL" id="KNC87798.1"/>
    </source>
</evidence>
<dbReference type="PANTHER" id="PTHR45720:SF10">
    <property type="entry name" value="CHLORIDE CHANNEL PROTEIN 2"/>
    <property type="match status" value="1"/>
</dbReference>
<dbReference type="AlphaFoldDB" id="A0A0L0GHH9"/>
<organism evidence="10 11">
    <name type="scientific">Sphaeroforma arctica JP610</name>
    <dbReference type="NCBI Taxonomy" id="667725"/>
    <lineage>
        <taxon>Eukaryota</taxon>
        <taxon>Ichthyosporea</taxon>
        <taxon>Ichthyophonida</taxon>
        <taxon>Sphaeroforma</taxon>
    </lineage>
</organism>
<evidence type="ECO:0000256" key="9">
    <source>
        <dbReference type="SAM" id="Phobius"/>
    </source>
</evidence>
<name>A0A0L0GHH9_9EUKA</name>
<proteinExistence type="predicted"/>
<feature type="transmembrane region" description="Helical" evidence="9">
    <location>
        <begin position="332"/>
        <end position="349"/>
    </location>
</feature>
<feature type="transmembrane region" description="Helical" evidence="9">
    <location>
        <begin position="464"/>
        <end position="494"/>
    </location>
</feature>
<keyword evidence="4" id="KW-0677">Repeat</keyword>
<feature type="transmembrane region" description="Helical" evidence="9">
    <location>
        <begin position="369"/>
        <end position="389"/>
    </location>
</feature>
<feature type="transmembrane region" description="Helical" evidence="9">
    <location>
        <begin position="515"/>
        <end position="533"/>
    </location>
</feature>
<reference evidence="10 11" key="1">
    <citation type="submission" date="2011-02" db="EMBL/GenBank/DDBJ databases">
        <title>The Genome Sequence of Sphaeroforma arctica JP610.</title>
        <authorList>
            <consortium name="The Broad Institute Genome Sequencing Platform"/>
            <person name="Russ C."/>
            <person name="Cuomo C."/>
            <person name="Young S.K."/>
            <person name="Zeng Q."/>
            <person name="Gargeya S."/>
            <person name="Alvarado L."/>
            <person name="Berlin A."/>
            <person name="Chapman S.B."/>
            <person name="Chen Z."/>
            <person name="Freedman E."/>
            <person name="Gellesch M."/>
            <person name="Goldberg J."/>
            <person name="Griggs A."/>
            <person name="Gujja S."/>
            <person name="Heilman E."/>
            <person name="Heiman D."/>
            <person name="Howarth C."/>
            <person name="Mehta T."/>
            <person name="Neiman D."/>
            <person name="Pearson M."/>
            <person name="Roberts A."/>
            <person name="Saif S."/>
            <person name="Shea T."/>
            <person name="Shenoy N."/>
            <person name="Sisk P."/>
            <person name="Stolte C."/>
            <person name="Sykes S."/>
            <person name="White J."/>
            <person name="Yandava C."/>
            <person name="Burger G."/>
            <person name="Gray M.W."/>
            <person name="Holland P.W.H."/>
            <person name="King N."/>
            <person name="Lang F.B.F."/>
            <person name="Roger A.J."/>
            <person name="Ruiz-Trillo I."/>
            <person name="Haas B."/>
            <person name="Nusbaum C."/>
            <person name="Birren B."/>
        </authorList>
    </citation>
    <scope>NUCLEOTIDE SEQUENCE [LARGE SCALE GENOMIC DNA]</scope>
    <source>
        <strain evidence="10 11">JP610</strain>
    </source>
</reference>
<dbReference type="InterPro" id="IPR014743">
    <property type="entry name" value="Cl-channel_core"/>
</dbReference>
<accession>A0A0L0GHH9</accession>
<keyword evidence="3 9" id="KW-0812">Transmembrane</keyword>
<evidence type="ECO:0000256" key="6">
    <source>
        <dbReference type="ARBA" id="ARBA00023065"/>
    </source>
</evidence>
<dbReference type="Gene3D" id="1.10.3080.10">
    <property type="entry name" value="Clc chloride channel"/>
    <property type="match status" value="1"/>
</dbReference>
<feature type="transmembrane region" description="Helical" evidence="9">
    <location>
        <begin position="190"/>
        <end position="211"/>
    </location>
</feature>
<feature type="transmembrane region" description="Helical" evidence="9">
    <location>
        <begin position="232"/>
        <end position="255"/>
    </location>
</feature>
<dbReference type="SUPFAM" id="SSF81340">
    <property type="entry name" value="Clc chloride channel"/>
    <property type="match status" value="1"/>
</dbReference>
<evidence type="ECO:0000313" key="11">
    <source>
        <dbReference type="Proteomes" id="UP000054560"/>
    </source>
</evidence>
<dbReference type="GO" id="GO:0005247">
    <property type="term" value="F:voltage-gated chloride channel activity"/>
    <property type="evidence" value="ECO:0007669"/>
    <property type="project" value="TreeGrafter"/>
</dbReference>
<dbReference type="Gene3D" id="3.10.580.10">
    <property type="entry name" value="CBS-domain"/>
    <property type="match status" value="1"/>
</dbReference>
<dbReference type="OrthoDB" id="4564at2759"/>
<evidence type="ECO:0000256" key="2">
    <source>
        <dbReference type="ARBA" id="ARBA00022448"/>
    </source>
</evidence>
<feature type="transmembrane region" description="Helical" evidence="9">
    <location>
        <begin position="409"/>
        <end position="428"/>
    </location>
</feature>
<evidence type="ECO:0000256" key="5">
    <source>
        <dbReference type="ARBA" id="ARBA00022989"/>
    </source>
</evidence>
<comment type="subcellular location">
    <subcellularLocation>
        <location evidence="1">Membrane</location>
        <topology evidence="1">Multi-pass membrane protein</topology>
    </subcellularLocation>
</comment>
<sequence length="775" mass="86499">MSAPNRNRAPSVLALTLYEGEEWVNEPDDGLFNVNQLRSLRKPSIAFQTQGVDESSVYDYNETANLGRFRPRNSVAIRRLTAADAMETSGTRKRARSKVWASSTVVAQSADERAEKRPLLNDHKKSKHYQKQTGWRRIVHRIANVELSSTVLLVCCAVLSCFAEQVHQWTLKHLRSIGDYIMGDTEKDSYQAGILWVSWSFFLLVIAIQLTKISPICAGSGIPELKVYLSGVHLAGFFHWKTLFAKIVGLTVLLASGLKVGKAGPWTHINTAITAQLTRLPVFSHLVENERVINQILSGACANGIASCFTAPIGGVLFSIEVTTEYYMLSTYWKAFVTAICGAVCAHFFRPNPFIQPLDQTDRVVFRNLELVVFFVMGIVGGLLGGLFVRVYERMMEWRRKEFFGMSTYHVFPYFFGLISLPLCFWLGEYMRLPLAEAISDLTVSTDLDVKHGWMNTGSIYGNLVLYICVNLMLVVVTITLPIPAGVFMPLIAIGTGMGRVFGEIMHDMYPNSGIARGGYALVGGACLAGGATRSLSSAIIVLEVVNGIEFMLPALFGIMISITVGQRLSRSIYDSILYAKGLPYLPRKSRLKQFSGKKVASDLMRIAPTYVTQLMDYADLGRMLCDPQQDTEAGRRYCAGSFATFQATDNLGVLYDYQISPALLSVHDEREYLLIEHVANGDWEIVEDEDDVPIQFMSYLSDSDLEKMETQCINILEHPTPVIDPSPFQVVMETPFTEVHFMFTMLRCDRLYVTSKGQLKGVIELADLLQSIDD</sequence>
<dbReference type="SUPFAM" id="SSF54631">
    <property type="entry name" value="CBS-domain pair"/>
    <property type="match status" value="1"/>
</dbReference>
<dbReference type="PANTHER" id="PTHR45720">
    <property type="entry name" value="CHLORIDE CHANNEL PROTEIN 2"/>
    <property type="match status" value="1"/>
</dbReference>
<evidence type="ECO:0000256" key="4">
    <source>
        <dbReference type="ARBA" id="ARBA00022737"/>
    </source>
</evidence>
<evidence type="ECO:0000256" key="8">
    <source>
        <dbReference type="ARBA" id="ARBA00023214"/>
    </source>
</evidence>
<dbReference type="InterPro" id="IPR046342">
    <property type="entry name" value="CBS_dom_sf"/>
</dbReference>
<dbReference type="InterPro" id="IPR050970">
    <property type="entry name" value="Cl_channel_volt-gated"/>
</dbReference>
<keyword evidence="7 9" id="KW-0472">Membrane</keyword>
<dbReference type="GO" id="GO:0016020">
    <property type="term" value="C:membrane"/>
    <property type="evidence" value="ECO:0007669"/>
    <property type="project" value="UniProtKB-SubCell"/>
</dbReference>
<evidence type="ECO:0000256" key="1">
    <source>
        <dbReference type="ARBA" id="ARBA00004141"/>
    </source>
</evidence>
<gene>
    <name evidence="10" type="ORF">SARC_00055</name>
</gene>
<evidence type="ECO:0008006" key="12">
    <source>
        <dbReference type="Google" id="ProtNLM"/>
    </source>
</evidence>
<evidence type="ECO:0000256" key="7">
    <source>
        <dbReference type="ARBA" id="ARBA00023136"/>
    </source>
</evidence>
<keyword evidence="8" id="KW-0868">Chloride</keyword>
<keyword evidence="11" id="KW-1185">Reference proteome</keyword>
<dbReference type="Proteomes" id="UP000054560">
    <property type="component" value="Unassembled WGS sequence"/>
</dbReference>